<dbReference type="Gene3D" id="3.30.530.20">
    <property type="match status" value="1"/>
</dbReference>
<evidence type="ECO:0000313" key="4">
    <source>
        <dbReference type="Proteomes" id="UP001333102"/>
    </source>
</evidence>
<keyword evidence="4" id="KW-1185">Reference proteome</keyword>
<dbReference type="RefSeq" id="WP_324668835.1">
    <property type="nucleotide sequence ID" value="NZ_CP141614.1"/>
</dbReference>
<dbReference type="CDD" id="cd07814">
    <property type="entry name" value="SRPBCC_CalC_Aha1-like"/>
    <property type="match status" value="1"/>
</dbReference>
<name>A0ABZ1BPM9_9FIRM</name>
<evidence type="ECO:0000259" key="2">
    <source>
        <dbReference type="Pfam" id="PF08327"/>
    </source>
</evidence>
<protein>
    <submittedName>
        <fullName evidence="3">SRPBCC domain-containing protein</fullName>
    </submittedName>
</protein>
<dbReference type="Pfam" id="PF08327">
    <property type="entry name" value="AHSA1"/>
    <property type="match status" value="1"/>
</dbReference>
<dbReference type="SUPFAM" id="SSF55961">
    <property type="entry name" value="Bet v1-like"/>
    <property type="match status" value="1"/>
</dbReference>
<dbReference type="Proteomes" id="UP001333102">
    <property type="component" value="Chromosome"/>
</dbReference>
<dbReference type="InterPro" id="IPR013538">
    <property type="entry name" value="ASHA1/2-like_C"/>
</dbReference>
<dbReference type="InterPro" id="IPR023393">
    <property type="entry name" value="START-like_dom_sf"/>
</dbReference>
<evidence type="ECO:0000313" key="3">
    <source>
        <dbReference type="EMBL" id="WRP14495.1"/>
    </source>
</evidence>
<dbReference type="EMBL" id="CP141614">
    <property type="protein sequence ID" value="WRP14495.1"/>
    <property type="molecule type" value="Genomic_DNA"/>
</dbReference>
<evidence type="ECO:0000256" key="1">
    <source>
        <dbReference type="ARBA" id="ARBA00006817"/>
    </source>
</evidence>
<feature type="domain" description="Activator of Hsp90 ATPase homologue 1/2-like C-terminal" evidence="2">
    <location>
        <begin position="11"/>
        <end position="137"/>
    </location>
</feature>
<reference evidence="4" key="1">
    <citation type="submission" date="2023-12" db="EMBL/GenBank/DDBJ databases">
        <title>Novel isolates from deep terrestrial aquifers shed light on the physiology and ecology of the class Limnochordia.</title>
        <authorList>
            <person name="Karnachuk O.V."/>
            <person name="Lukina A.P."/>
            <person name="Avakyan M.R."/>
            <person name="Kadnikov V."/>
            <person name="Begmatov S."/>
            <person name="Beletsky A.V."/>
            <person name="Mardanov A.V."/>
            <person name="Ravin N.V."/>
        </authorList>
    </citation>
    <scope>NUCLEOTIDE SEQUENCE [LARGE SCALE GENOMIC DNA]</scope>
    <source>
        <strain evidence="4">LN</strain>
    </source>
</reference>
<sequence length="145" mass="16252">MEVRARTFVLASPERVYDALATPEGLNGWFTSEAVLEARPGGRLHLVWRDWGVDRTTVEDDGHVVEASRPDRLVWRWHPDTPSYTTEVAVTLQPRDGGTVVEVVESGFATDEGGRAAFVQNAVGWGEALTLLKVYLEYGIRARWR</sequence>
<accession>A0ABZ1BPM9</accession>
<comment type="similarity">
    <text evidence="1">Belongs to the AHA1 family.</text>
</comment>
<proteinExistence type="inferred from homology"/>
<organism evidence="3 4">
    <name type="scientific">Geochorda subterranea</name>
    <dbReference type="NCBI Taxonomy" id="3109564"/>
    <lineage>
        <taxon>Bacteria</taxon>
        <taxon>Bacillati</taxon>
        <taxon>Bacillota</taxon>
        <taxon>Limnochordia</taxon>
        <taxon>Limnochordales</taxon>
        <taxon>Geochordaceae</taxon>
        <taxon>Geochorda</taxon>
    </lineage>
</organism>
<gene>
    <name evidence="3" type="ORF">VLY81_13920</name>
</gene>